<dbReference type="RefSeq" id="WP_272463911.1">
    <property type="nucleotide sequence ID" value="NZ_JAPFQL010000144.1"/>
</dbReference>
<accession>A0ABT5GMA2</accession>
<proteinExistence type="predicted"/>
<gene>
    <name evidence="2" type="ORF">OO014_19080</name>
</gene>
<dbReference type="Proteomes" id="UP001150259">
    <property type="component" value="Unassembled WGS sequence"/>
</dbReference>
<evidence type="ECO:0000313" key="2">
    <source>
        <dbReference type="EMBL" id="MDC5699358.1"/>
    </source>
</evidence>
<evidence type="ECO:0000256" key="1">
    <source>
        <dbReference type="SAM" id="MobiDB-lite"/>
    </source>
</evidence>
<reference evidence="2 3" key="1">
    <citation type="submission" date="2022-11" db="EMBL/GenBank/DDBJ databases">
        <title>Anaerobic phenanthrene biodegradation by a DNRA strain PheN6.</title>
        <authorList>
            <person name="Zhang Z."/>
        </authorList>
    </citation>
    <scope>NUCLEOTIDE SEQUENCE [LARGE SCALE GENOMIC DNA]</scope>
    <source>
        <strain evidence="2 3">PheN6</strain>
    </source>
</reference>
<feature type="region of interest" description="Disordered" evidence="1">
    <location>
        <begin position="129"/>
        <end position="158"/>
    </location>
</feature>
<feature type="non-terminal residue" evidence="2">
    <location>
        <position position="1"/>
    </location>
</feature>
<name>A0ABT5GMA2_9MICO</name>
<evidence type="ECO:0000313" key="3">
    <source>
        <dbReference type="Proteomes" id="UP001150259"/>
    </source>
</evidence>
<feature type="compositionally biased region" description="Low complexity" evidence="1">
    <location>
        <begin position="139"/>
        <end position="158"/>
    </location>
</feature>
<keyword evidence="3" id="KW-1185">Reference proteome</keyword>
<dbReference type="EMBL" id="JAPFQL010000144">
    <property type="protein sequence ID" value="MDC5699358.1"/>
    <property type="molecule type" value="Genomic_DNA"/>
</dbReference>
<comment type="caution">
    <text evidence="2">The sequence shown here is derived from an EMBL/GenBank/DDBJ whole genome shotgun (WGS) entry which is preliminary data.</text>
</comment>
<sequence>MVFNPVQTDVIYEPADGVSADVGSVAVRDLVLVGSGDGTVVVSGAAYNGGAEPVTLQVAPQGEGAAAGSEVQVRPREQLTLATKGLRFDGLDTEPGSMLPVAVTTRPGGTAVVNVPVIAATGPYATVTPAPAPTPTAPTTPATTTATTEPTATTTTTG</sequence>
<organism evidence="2 3">
    <name type="scientific">Intrasporangium calvum</name>
    <dbReference type="NCBI Taxonomy" id="53358"/>
    <lineage>
        <taxon>Bacteria</taxon>
        <taxon>Bacillati</taxon>
        <taxon>Actinomycetota</taxon>
        <taxon>Actinomycetes</taxon>
        <taxon>Micrococcales</taxon>
        <taxon>Intrasporangiaceae</taxon>
        <taxon>Intrasporangium</taxon>
    </lineage>
</organism>
<protein>
    <submittedName>
        <fullName evidence="2">Uncharacterized protein</fullName>
    </submittedName>
</protein>